<dbReference type="EMBL" id="CP036432">
    <property type="protein sequence ID" value="QDV85027.1"/>
    <property type="molecule type" value="Genomic_DNA"/>
</dbReference>
<keyword evidence="2" id="KW-1185">Reference proteome</keyword>
<gene>
    <name evidence="1" type="ORF">TBK1r_39810</name>
</gene>
<name>A0ABX5XSP7_9BACT</name>
<proteinExistence type="predicted"/>
<evidence type="ECO:0000313" key="2">
    <source>
        <dbReference type="Proteomes" id="UP000318081"/>
    </source>
</evidence>
<dbReference type="Proteomes" id="UP000318081">
    <property type="component" value="Chromosome"/>
</dbReference>
<reference evidence="1 2" key="1">
    <citation type="submission" date="2019-02" db="EMBL/GenBank/DDBJ databases">
        <title>Deep-cultivation of Planctomycetes and their phenomic and genomic characterization uncovers novel biology.</title>
        <authorList>
            <person name="Wiegand S."/>
            <person name="Jogler M."/>
            <person name="Boedeker C."/>
            <person name="Pinto D."/>
            <person name="Vollmers J."/>
            <person name="Rivas-Marin E."/>
            <person name="Kohn T."/>
            <person name="Peeters S.H."/>
            <person name="Heuer A."/>
            <person name="Rast P."/>
            <person name="Oberbeckmann S."/>
            <person name="Bunk B."/>
            <person name="Jeske O."/>
            <person name="Meyerdierks A."/>
            <person name="Storesund J.E."/>
            <person name="Kallscheuer N."/>
            <person name="Luecker S."/>
            <person name="Lage O.M."/>
            <person name="Pohl T."/>
            <person name="Merkel B.J."/>
            <person name="Hornburger P."/>
            <person name="Mueller R.-W."/>
            <person name="Bruemmer F."/>
            <person name="Labrenz M."/>
            <person name="Spormann A.M."/>
            <person name="Op den Camp H."/>
            <person name="Overmann J."/>
            <person name="Amann R."/>
            <person name="Jetten M.S.M."/>
            <person name="Mascher T."/>
            <person name="Medema M.H."/>
            <person name="Devos D.P."/>
            <person name="Kaster A.-K."/>
            <person name="Ovreas L."/>
            <person name="Rohde M."/>
            <person name="Galperin M.Y."/>
            <person name="Jogler C."/>
        </authorList>
    </citation>
    <scope>NUCLEOTIDE SEQUENCE [LARGE SCALE GENOMIC DNA]</scope>
    <source>
        <strain evidence="1 2">TBK1r</strain>
    </source>
</reference>
<protein>
    <submittedName>
        <fullName evidence="1">Uncharacterized protein</fullName>
    </submittedName>
</protein>
<sequence length="410" mass="44900">MGITIQYRGTLDRLEDVEELEDRVTDIAFSLGGHATIWRSFSEHDRSRLVRGLIVEMAPGQDTLSLLISPEGHFIPLHQISAAEKGPLPEPPDCFVKTQFGGVEGHVAVAHLLGAIKARYCSRLNIEDESGFYDHRNADELAGKMRSSGQAIGMLADQLRPSGLSKEAAEDPNIVASRVQRIATLVHQKMVGGLKPDPPTEVPEWMEQSLEDEVDEMDRLRRKNDLRSERMARWIEEAMASGMSDADAFDLAMQKEGLAARCEGDPIVDPIDDLFDAIEPDNDEVAAGDQKHPAVIKAETLLMQFMDLPADNASPGSFPSIACRGAMDLLGGLAQATHGRLEGRIDRALAISQLKRALSGHAFAQGAVLGLRNEGKISDDQSAGLHELLRSILKSIHVLLHDAWDEPDFE</sequence>
<evidence type="ECO:0000313" key="1">
    <source>
        <dbReference type="EMBL" id="QDV85027.1"/>
    </source>
</evidence>
<organism evidence="1 2">
    <name type="scientific">Stieleria magnilauensis</name>
    <dbReference type="NCBI Taxonomy" id="2527963"/>
    <lineage>
        <taxon>Bacteria</taxon>
        <taxon>Pseudomonadati</taxon>
        <taxon>Planctomycetota</taxon>
        <taxon>Planctomycetia</taxon>
        <taxon>Pirellulales</taxon>
        <taxon>Pirellulaceae</taxon>
        <taxon>Stieleria</taxon>
    </lineage>
</organism>
<accession>A0ABX5XSP7</accession>
<dbReference type="RefSeq" id="WP_145214127.1">
    <property type="nucleotide sequence ID" value="NZ_CP036432.1"/>
</dbReference>